<evidence type="ECO:0000313" key="1">
    <source>
        <dbReference type="EMBL" id="PZW43918.1"/>
    </source>
</evidence>
<dbReference type="Gene3D" id="3.90.550.10">
    <property type="entry name" value="Spore Coat Polysaccharide Biosynthesis Protein SpsA, Chain A"/>
    <property type="match status" value="1"/>
</dbReference>
<reference evidence="1 2" key="1">
    <citation type="submission" date="2018-06" db="EMBL/GenBank/DDBJ databases">
        <title>Genomic Encyclopedia of Archaeal and Bacterial Type Strains, Phase II (KMG-II): from individual species to whole genera.</title>
        <authorList>
            <person name="Goeker M."/>
        </authorList>
    </citation>
    <scope>NUCLEOTIDE SEQUENCE [LARGE SCALE GENOMIC DNA]</scope>
    <source>
        <strain evidence="1 2">DSM 15361</strain>
    </source>
</reference>
<dbReference type="RefSeq" id="WP_111539601.1">
    <property type="nucleotide sequence ID" value="NZ_QKYV01000001.1"/>
</dbReference>
<dbReference type="PANTHER" id="PTHR36529:SF1">
    <property type="entry name" value="GLYCOSYLTRANSFERASE"/>
    <property type="match status" value="1"/>
</dbReference>
<dbReference type="SUPFAM" id="SSF53448">
    <property type="entry name" value="Nucleotide-diphospho-sugar transferases"/>
    <property type="match status" value="1"/>
</dbReference>
<dbReference type="Pfam" id="PF09837">
    <property type="entry name" value="DUF2064"/>
    <property type="match status" value="1"/>
</dbReference>
<comment type="caution">
    <text evidence="1">The sequence shown here is derived from an EMBL/GenBank/DDBJ whole genome shotgun (WGS) entry which is preliminary data.</text>
</comment>
<dbReference type="Proteomes" id="UP000249542">
    <property type="component" value="Unassembled WGS sequence"/>
</dbReference>
<organism evidence="1 2">
    <name type="scientific">Mesonia algae</name>
    <dbReference type="NCBI Taxonomy" id="213248"/>
    <lineage>
        <taxon>Bacteria</taxon>
        <taxon>Pseudomonadati</taxon>
        <taxon>Bacteroidota</taxon>
        <taxon>Flavobacteriia</taxon>
        <taxon>Flavobacteriales</taxon>
        <taxon>Flavobacteriaceae</taxon>
        <taxon>Mesonia</taxon>
    </lineage>
</organism>
<evidence type="ECO:0000313" key="2">
    <source>
        <dbReference type="Proteomes" id="UP000249542"/>
    </source>
</evidence>
<dbReference type="NCBIfam" id="TIGR04282">
    <property type="entry name" value="glyco_like_cofC"/>
    <property type="match status" value="1"/>
</dbReference>
<dbReference type="InterPro" id="IPR029044">
    <property type="entry name" value="Nucleotide-diphossugar_trans"/>
</dbReference>
<accession>A0A2W7ICU1</accession>
<evidence type="ECO:0008006" key="3">
    <source>
        <dbReference type="Google" id="ProtNLM"/>
    </source>
</evidence>
<dbReference type="InterPro" id="IPR018641">
    <property type="entry name" value="Trfase_1_rSAM/seldom-assoc"/>
</dbReference>
<dbReference type="PANTHER" id="PTHR36529">
    <property type="entry name" value="SLL1095 PROTEIN"/>
    <property type="match status" value="1"/>
</dbReference>
<proteinExistence type="predicted"/>
<protein>
    <recommendedName>
        <fullName evidence="3">Glycosyltransferase</fullName>
    </recommendedName>
</protein>
<dbReference type="EMBL" id="QKYV01000001">
    <property type="protein sequence ID" value="PZW43918.1"/>
    <property type="molecule type" value="Genomic_DNA"/>
</dbReference>
<keyword evidence="2" id="KW-1185">Reference proteome</keyword>
<name>A0A2W7ICU1_9FLAO</name>
<sequence length="199" mass="22728">MSQNLLLLFTRHPELGKCKTRLAKTIGDKKALSVYKYLLQHTANITKNIPVDKQVWYATQPVVNDIWDSNIYSKKAQQGKDLGERMAYAFAEGFRAGYDHIIIVGSDLFDVSSTIIEEAFQKLKETDFVIGPAQDGGYYLLGMNTFRKEIFENKAWSTSTVFNDTLKSMEDKTVTLLETLNDIDEYEDMKDNTTLMNLL</sequence>
<dbReference type="AlphaFoldDB" id="A0A2W7ICU1"/>
<gene>
    <name evidence="1" type="ORF">LX95_00246</name>
</gene>